<evidence type="ECO:0000256" key="1">
    <source>
        <dbReference type="SAM" id="MobiDB-lite"/>
    </source>
</evidence>
<sequence length="196" mass="21545">MTAPTQGAAHLPPFPISTAGRHHPRQPPNEAQRALALLPEGKGAPAVKPHLERFEHVSYHTLAANQTHDLGELLVVTGDEALVIVEAEDGFALTAVSEGNLRLRNACQILFRHAYSHVAFHIELESRAVDVHVGLLRHTTLTEVQALTVHKPRVARAHDGSLLRHTIDYCAPPLEEVQGIVWRGGNMRISRIQLDP</sequence>
<protein>
    <submittedName>
        <fullName evidence="2">Uncharacterized protein</fullName>
    </submittedName>
</protein>
<gene>
    <name evidence="2" type="ORF">IM816_01835</name>
</gene>
<proteinExistence type="predicted"/>
<dbReference type="Proteomes" id="UP001056681">
    <property type="component" value="Chromosome"/>
</dbReference>
<accession>A0ABY4T7L4</accession>
<feature type="region of interest" description="Disordered" evidence="1">
    <location>
        <begin position="1"/>
        <end position="30"/>
    </location>
</feature>
<reference evidence="2" key="1">
    <citation type="submission" date="2020-10" db="EMBL/GenBank/DDBJ databases">
        <title>Whole-genome sequence of Luteibacter sp. EIF3.</title>
        <authorList>
            <person name="Friedrich I."/>
            <person name="Hertel R."/>
            <person name="Daniel R."/>
        </authorList>
    </citation>
    <scope>NUCLEOTIDE SEQUENCE</scope>
    <source>
        <strain evidence="2">EIF3</strain>
    </source>
</reference>
<organism evidence="2 3">
    <name type="scientific">Luteibacter flocculans</name>
    <dbReference type="NCBI Taxonomy" id="2780091"/>
    <lineage>
        <taxon>Bacteria</taxon>
        <taxon>Pseudomonadati</taxon>
        <taxon>Pseudomonadota</taxon>
        <taxon>Gammaproteobacteria</taxon>
        <taxon>Lysobacterales</taxon>
        <taxon>Rhodanobacteraceae</taxon>
        <taxon>Luteibacter</taxon>
    </lineage>
</organism>
<evidence type="ECO:0000313" key="3">
    <source>
        <dbReference type="Proteomes" id="UP001056681"/>
    </source>
</evidence>
<evidence type="ECO:0000313" key="2">
    <source>
        <dbReference type="EMBL" id="URL58884.1"/>
    </source>
</evidence>
<dbReference type="RefSeq" id="WP_250339561.1">
    <property type="nucleotide sequence ID" value="NZ_CP063231.1"/>
</dbReference>
<name>A0ABY4T7L4_9GAMM</name>
<dbReference type="EMBL" id="CP063231">
    <property type="protein sequence ID" value="URL58884.1"/>
    <property type="molecule type" value="Genomic_DNA"/>
</dbReference>
<keyword evidence="3" id="KW-1185">Reference proteome</keyword>